<protein>
    <submittedName>
        <fullName evidence="1">Uncharacterized protein</fullName>
    </submittedName>
</protein>
<proteinExistence type="predicted"/>
<comment type="caution">
    <text evidence="1">The sequence shown here is derived from an EMBL/GenBank/DDBJ whole genome shotgun (WGS) entry which is preliminary data.</text>
</comment>
<dbReference type="Proteomes" id="UP000288215">
    <property type="component" value="Unassembled WGS sequence"/>
</dbReference>
<dbReference type="AlphaFoldDB" id="A0A444L6P6"/>
<sequence length="118" mass="13275">MVAKREARIAYIDAIPGMGRAIIIIFRGGWIDTIASCEAKTAWELIEWLRRSGYIEEIKSFAAGEGLLALQGASDLEDWLAGRGILREQLPARNMRQASAIIEGLKEYQRSKIRPEEE</sequence>
<reference evidence="1 2" key="1">
    <citation type="submission" date="2018-12" db="EMBL/GenBank/DDBJ databases">
        <title>The complete genome of the methanogenic archaea of the candidate phylum Verstraetearchaeota, obtained from the metagenome of underground thermal water.</title>
        <authorList>
            <person name="Kadnikov V.V."/>
            <person name="Mardanov A.V."/>
            <person name="Beletsky A.V."/>
            <person name="Karnachuk O.V."/>
            <person name="Ravin N.V."/>
        </authorList>
    </citation>
    <scope>NUCLEOTIDE SEQUENCE [LARGE SCALE GENOMIC DNA]</scope>
    <source>
        <strain evidence="1">Ch88</strain>
    </source>
</reference>
<accession>A0A444L6P6</accession>
<evidence type="ECO:0000313" key="2">
    <source>
        <dbReference type="Proteomes" id="UP000288215"/>
    </source>
</evidence>
<name>A0A444L6P6_METS7</name>
<organism evidence="1 2">
    <name type="scientific">Methanosuratincola subterraneus</name>
    <dbReference type="NCBI Taxonomy" id="2593994"/>
    <lineage>
        <taxon>Archaea</taxon>
        <taxon>Thermoproteota</taxon>
        <taxon>Methanosuratincolia</taxon>
        <taxon>Candidatus Methanomethylicales</taxon>
        <taxon>Candidatus Methanomethylicaceae</taxon>
        <taxon>Candidatus Methanosuratincola (ex Vanwonterghem et al. 2016)</taxon>
    </lineage>
</organism>
<dbReference type="EMBL" id="RXGA01000003">
    <property type="protein sequence ID" value="RWX73240.1"/>
    <property type="molecule type" value="Genomic_DNA"/>
</dbReference>
<evidence type="ECO:0000313" key="1">
    <source>
        <dbReference type="EMBL" id="RWX73240.1"/>
    </source>
</evidence>
<gene>
    <name evidence="1" type="ORF">Metus_1214</name>
</gene>